<comment type="caution">
    <text evidence="2">The sequence shown here is derived from an EMBL/GenBank/DDBJ whole genome shotgun (WGS) entry which is preliminary data.</text>
</comment>
<dbReference type="GO" id="GO:0031177">
    <property type="term" value="F:phosphopantetheine binding"/>
    <property type="evidence" value="ECO:0007669"/>
    <property type="project" value="TreeGrafter"/>
</dbReference>
<reference evidence="3" key="1">
    <citation type="submission" date="2019-06" db="EMBL/GenBank/DDBJ databases">
        <authorList>
            <person name="Broberg M."/>
        </authorList>
    </citation>
    <scope>NUCLEOTIDE SEQUENCE [LARGE SCALE GENOMIC DNA]</scope>
</reference>
<dbReference type="PANTHER" id="PTHR45527:SF1">
    <property type="entry name" value="FATTY ACID SYNTHASE"/>
    <property type="match status" value="1"/>
</dbReference>
<feature type="domain" description="Condensation" evidence="1">
    <location>
        <begin position="15"/>
        <end position="112"/>
    </location>
</feature>
<dbReference type="InterPro" id="IPR001242">
    <property type="entry name" value="Condensation_dom"/>
</dbReference>
<keyword evidence="3" id="KW-1185">Reference proteome</keyword>
<name>A0A9N9W8M2_9HYPO</name>
<dbReference type="AlphaFoldDB" id="A0A9N9W8M2"/>
<dbReference type="GO" id="GO:0044550">
    <property type="term" value="P:secondary metabolite biosynthetic process"/>
    <property type="evidence" value="ECO:0007669"/>
    <property type="project" value="TreeGrafter"/>
</dbReference>
<gene>
    <name evidence="2" type="ORF">CSOL1703_00009645</name>
</gene>
<dbReference type="GO" id="GO:0005737">
    <property type="term" value="C:cytoplasm"/>
    <property type="evidence" value="ECO:0007669"/>
    <property type="project" value="TreeGrafter"/>
</dbReference>
<dbReference type="GO" id="GO:0043041">
    <property type="term" value="P:amino acid activation for nonribosomal peptide biosynthetic process"/>
    <property type="evidence" value="ECO:0007669"/>
    <property type="project" value="TreeGrafter"/>
</dbReference>
<protein>
    <recommendedName>
        <fullName evidence="1">Condensation domain-containing protein</fullName>
    </recommendedName>
</protein>
<dbReference type="Gene3D" id="3.30.559.30">
    <property type="entry name" value="Nonribosomal peptide synthetase, condensation domain"/>
    <property type="match status" value="1"/>
</dbReference>
<sequence length="315" mass="35280">MPRQLVPRVEFPERGNTFAIVLKAGWAKVLAAVTGQPDVVFGYLVSGRSLPMAQIEDVIGPCIDASPVRVDTRQANTKLELLENVRDQNLQGMPYETYPYDKIVSQCTQWPPETRFSTLLECQVAAVEPGMIPFGEDLTCFFTSGSDKNVMCMQFLYSLERVSSSLVADMADLLCSVLDQLSHQNELDNPFPSVALAMQPTAIHRKGLTNGSSNQHALKDATNGFTDVSKTIHILPDVRKVWREVFGEEEINPVVPFYSIWRSPIAAVQLADQYKILGYKVEMEDIIEHVTMKERSDILNERHVSSQSLLLQYLG</sequence>
<evidence type="ECO:0000259" key="1">
    <source>
        <dbReference type="Pfam" id="PF00668"/>
    </source>
</evidence>
<dbReference type="OrthoDB" id="5150254at2759"/>
<dbReference type="Pfam" id="PF00668">
    <property type="entry name" value="Condensation"/>
    <property type="match status" value="1"/>
</dbReference>
<dbReference type="PANTHER" id="PTHR45527">
    <property type="entry name" value="NONRIBOSOMAL PEPTIDE SYNTHETASE"/>
    <property type="match status" value="1"/>
</dbReference>
<accession>A0A9N9W8M2</accession>
<organism evidence="2 3">
    <name type="scientific">Clonostachys solani</name>
    <dbReference type="NCBI Taxonomy" id="160281"/>
    <lineage>
        <taxon>Eukaryota</taxon>
        <taxon>Fungi</taxon>
        <taxon>Dikarya</taxon>
        <taxon>Ascomycota</taxon>
        <taxon>Pezizomycotina</taxon>
        <taxon>Sordariomycetes</taxon>
        <taxon>Hypocreomycetidae</taxon>
        <taxon>Hypocreales</taxon>
        <taxon>Bionectriaceae</taxon>
        <taxon>Clonostachys</taxon>
    </lineage>
</organism>
<evidence type="ECO:0000313" key="3">
    <source>
        <dbReference type="Proteomes" id="UP000775872"/>
    </source>
</evidence>
<reference evidence="2 3" key="2">
    <citation type="submission" date="2021-10" db="EMBL/GenBank/DDBJ databases">
        <authorList>
            <person name="Piombo E."/>
        </authorList>
    </citation>
    <scope>NUCLEOTIDE SEQUENCE [LARGE SCALE GENOMIC DNA]</scope>
</reference>
<dbReference type="SUPFAM" id="SSF52777">
    <property type="entry name" value="CoA-dependent acyltransferases"/>
    <property type="match status" value="1"/>
</dbReference>
<evidence type="ECO:0000313" key="2">
    <source>
        <dbReference type="EMBL" id="CAH0043771.1"/>
    </source>
</evidence>
<proteinExistence type="predicted"/>
<dbReference type="EMBL" id="CABFOC020000003">
    <property type="protein sequence ID" value="CAH0043771.1"/>
    <property type="molecule type" value="Genomic_DNA"/>
</dbReference>
<dbReference type="Proteomes" id="UP000775872">
    <property type="component" value="Unassembled WGS sequence"/>
</dbReference>
<dbReference type="GO" id="GO:0003824">
    <property type="term" value="F:catalytic activity"/>
    <property type="evidence" value="ECO:0007669"/>
    <property type="project" value="InterPro"/>
</dbReference>